<keyword evidence="2" id="KW-1185">Reference proteome</keyword>
<gene>
    <name evidence="1" type="ORF">GH714_029466</name>
</gene>
<reference evidence="1 2" key="1">
    <citation type="journal article" date="2020" name="Mol. Plant">
        <title>The Chromosome-Based Rubber Tree Genome Provides New Insights into Spurge Genome Evolution and Rubber Biosynthesis.</title>
        <authorList>
            <person name="Liu J."/>
            <person name="Shi C."/>
            <person name="Shi C.C."/>
            <person name="Li W."/>
            <person name="Zhang Q.J."/>
            <person name="Zhang Y."/>
            <person name="Li K."/>
            <person name="Lu H.F."/>
            <person name="Shi C."/>
            <person name="Zhu S.T."/>
            <person name="Xiao Z.Y."/>
            <person name="Nan H."/>
            <person name="Yue Y."/>
            <person name="Zhu X.G."/>
            <person name="Wu Y."/>
            <person name="Hong X.N."/>
            <person name="Fan G.Y."/>
            <person name="Tong Y."/>
            <person name="Zhang D."/>
            <person name="Mao C.L."/>
            <person name="Liu Y.L."/>
            <person name="Hao S.J."/>
            <person name="Liu W.Q."/>
            <person name="Lv M.Q."/>
            <person name="Zhang H.B."/>
            <person name="Liu Y."/>
            <person name="Hu-Tang G.R."/>
            <person name="Wang J.P."/>
            <person name="Wang J.H."/>
            <person name="Sun Y.H."/>
            <person name="Ni S.B."/>
            <person name="Chen W.B."/>
            <person name="Zhang X.C."/>
            <person name="Jiao Y.N."/>
            <person name="Eichler E.E."/>
            <person name="Li G.H."/>
            <person name="Liu X."/>
            <person name="Gao L.Z."/>
        </authorList>
    </citation>
    <scope>NUCLEOTIDE SEQUENCE [LARGE SCALE GENOMIC DNA]</scope>
    <source>
        <strain evidence="2">cv. GT1</strain>
        <tissue evidence="1">Leaf</tissue>
    </source>
</reference>
<comment type="caution">
    <text evidence="1">The sequence shown here is derived from an EMBL/GenBank/DDBJ whole genome shotgun (WGS) entry which is preliminary data.</text>
</comment>
<proteinExistence type="predicted"/>
<dbReference type="EMBL" id="JAAGAX010000010">
    <property type="protein sequence ID" value="KAF2301805.1"/>
    <property type="molecule type" value="Genomic_DNA"/>
</dbReference>
<protein>
    <submittedName>
        <fullName evidence="1">Uncharacterized protein</fullName>
    </submittedName>
</protein>
<sequence length="86" mass="9857">MDTMLSCMDEVSDPFSKFTFTSDVDDLEKLPYVYAKQSQELLLTTNVNCTYHEDSSSRYATQSVDANDEYKQFDNVKLDLVDAECC</sequence>
<evidence type="ECO:0000313" key="2">
    <source>
        <dbReference type="Proteomes" id="UP000467840"/>
    </source>
</evidence>
<evidence type="ECO:0000313" key="1">
    <source>
        <dbReference type="EMBL" id="KAF2301805.1"/>
    </source>
</evidence>
<dbReference type="AlphaFoldDB" id="A0A6A6LMY3"/>
<name>A0A6A6LMY3_HEVBR</name>
<dbReference type="Proteomes" id="UP000467840">
    <property type="component" value="Chromosome 4"/>
</dbReference>
<organism evidence="1 2">
    <name type="scientific">Hevea brasiliensis</name>
    <name type="common">Para rubber tree</name>
    <name type="synonym">Siphonia brasiliensis</name>
    <dbReference type="NCBI Taxonomy" id="3981"/>
    <lineage>
        <taxon>Eukaryota</taxon>
        <taxon>Viridiplantae</taxon>
        <taxon>Streptophyta</taxon>
        <taxon>Embryophyta</taxon>
        <taxon>Tracheophyta</taxon>
        <taxon>Spermatophyta</taxon>
        <taxon>Magnoliopsida</taxon>
        <taxon>eudicotyledons</taxon>
        <taxon>Gunneridae</taxon>
        <taxon>Pentapetalae</taxon>
        <taxon>rosids</taxon>
        <taxon>fabids</taxon>
        <taxon>Malpighiales</taxon>
        <taxon>Euphorbiaceae</taxon>
        <taxon>Crotonoideae</taxon>
        <taxon>Micrandreae</taxon>
        <taxon>Hevea</taxon>
    </lineage>
</organism>
<accession>A0A6A6LMY3</accession>